<feature type="non-terminal residue" evidence="1">
    <location>
        <position position="98"/>
    </location>
</feature>
<dbReference type="AlphaFoldDB" id="A0A0V0HQ67"/>
<accession>A0A0V0HQ67</accession>
<evidence type="ECO:0000313" key="1">
    <source>
        <dbReference type="EMBL" id="JAP22404.1"/>
    </source>
</evidence>
<sequence>MVLHQMVQHQLIQQVLKYSEKVLGSVRNSVHPNEICYPTKFIIPDSTRMLNFPIEVVSTKHGSHTQTWFEAKIYNVAWNEPERLKIRIKGPSRPKLTF</sequence>
<reference evidence="1" key="1">
    <citation type="submission" date="2015-12" db="EMBL/GenBank/DDBJ databases">
        <title>Gene expression during late stages of embryo sac development: a critical building block for successful pollen-pistil interactions.</title>
        <authorList>
            <person name="Liu Y."/>
            <person name="Joly V."/>
            <person name="Sabar M."/>
            <person name="Matton D.P."/>
        </authorList>
    </citation>
    <scope>NUCLEOTIDE SEQUENCE</scope>
</reference>
<dbReference type="EMBL" id="GEDG01016607">
    <property type="protein sequence ID" value="JAP22404.1"/>
    <property type="molecule type" value="Transcribed_RNA"/>
</dbReference>
<organism evidence="1">
    <name type="scientific">Solanum chacoense</name>
    <name type="common">Chaco potato</name>
    <dbReference type="NCBI Taxonomy" id="4108"/>
    <lineage>
        <taxon>Eukaryota</taxon>
        <taxon>Viridiplantae</taxon>
        <taxon>Streptophyta</taxon>
        <taxon>Embryophyta</taxon>
        <taxon>Tracheophyta</taxon>
        <taxon>Spermatophyta</taxon>
        <taxon>Magnoliopsida</taxon>
        <taxon>eudicotyledons</taxon>
        <taxon>Gunneridae</taxon>
        <taxon>Pentapetalae</taxon>
        <taxon>asterids</taxon>
        <taxon>lamiids</taxon>
        <taxon>Solanales</taxon>
        <taxon>Solanaceae</taxon>
        <taxon>Solanoideae</taxon>
        <taxon>Solaneae</taxon>
        <taxon>Solanum</taxon>
    </lineage>
</organism>
<proteinExistence type="predicted"/>
<name>A0A0V0HQ67_SOLCH</name>
<protein>
    <submittedName>
        <fullName evidence="1">Putative ovule protein</fullName>
    </submittedName>
</protein>